<feature type="domain" description="AsmA" evidence="2">
    <location>
        <begin position="7"/>
        <end position="194"/>
    </location>
</feature>
<feature type="compositionally biased region" description="Low complexity" evidence="1">
    <location>
        <begin position="126"/>
        <end position="138"/>
    </location>
</feature>
<organism evidence="3 4">
    <name type="scientific">Erwinia mallotivora</name>
    <dbReference type="NCBI Taxonomy" id="69222"/>
    <lineage>
        <taxon>Bacteria</taxon>
        <taxon>Pseudomonadati</taxon>
        <taxon>Pseudomonadota</taxon>
        <taxon>Gammaproteobacteria</taxon>
        <taxon>Enterobacterales</taxon>
        <taxon>Erwiniaceae</taxon>
        <taxon>Erwinia</taxon>
    </lineage>
</organism>
<dbReference type="InterPro" id="IPR052894">
    <property type="entry name" value="AsmA-related"/>
</dbReference>
<protein>
    <submittedName>
        <fullName evidence="3">Membrane assembly protein AsmA</fullName>
    </submittedName>
</protein>
<comment type="caution">
    <text evidence="3">The sequence shown here is derived from an EMBL/GenBank/DDBJ whole genome shotgun (WGS) entry which is preliminary data.</text>
</comment>
<dbReference type="RefSeq" id="WP_034937799.1">
    <property type="nucleotide sequence ID" value="NZ_JFHN01000050.1"/>
</dbReference>
<name>A0A014N798_9GAMM</name>
<dbReference type="EMBL" id="JFHN01000050">
    <property type="protein sequence ID" value="EXU75238.1"/>
    <property type="molecule type" value="Genomic_DNA"/>
</dbReference>
<accession>A0A014N798</accession>
<dbReference type="Proteomes" id="UP000019918">
    <property type="component" value="Unassembled WGS sequence"/>
</dbReference>
<dbReference type="NCBIfam" id="NF008091">
    <property type="entry name" value="PRK10833.1"/>
    <property type="match status" value="1"/>
</dbReference>
<feature type="compositionally biased region" description="Basic and acidic residues" evidence="1">
    <location>
        <begin position="471"/>
        <end position="481"/>
    </location>
</feature>
<sequence length="605" mass="65960">MRRFITTLAILLVVIVAGMTALVLLVNPNEFRNYMVQQVEQRSGYRLALNGDLRWHVWPQLSILSGQMTLTAPGAQQPVVSASNMRLDVKLLPLLSHQLAVKQVMLKGAIIRLTPDSETQRPGDAPVVPSDSVPEESSPGWTFDIDQLRVADSLLIWQQSNGEQLNVRDLNLQLSQNQQRQAHLELSSRISRDQRELLMNLTAELDLSRYPRQLTAAINPLSYQLTGADLPKEGLKGQAKMQAEWSGDNRAFSLQNLALSANDSQLDGSISGTLGSRPQVSVALHSPLLNMDSLLGLENRAGNSAQGIETQRAGPAPVISAPENYDNADSLLNAMDGRVNLKVDKLRWRGMDFDMVTLNGGSKNGVLQLATLNGNAGHGSFSLPGSLDVRTAQTKVTLRPALQNIALAPLLKAFDLPPSLSGDMSLTGDFTGYGLTVPAFRRAWKGSAEVSIDNAQMSGLNFQQMIQRAVERSSNRVRGPDNGDSGGNPQHISGSATLSNGLLSFAEFQGHSLMFDYSGKGSINLSSQQADITFGVTVTQGWQGDSELVSRLQQTPVPLRIYGPWSALNYSLQVDQVLRQQLMDEAKKRLKAWSERNQNGVKGQP</sequence>
<dbReference type="PANTHER" id="PTHR30441:SF4">
    <property type="entry name" value="PROTEIN ASMA"/>
    <property type="match status" value="1"/>
</dbReference>
<dbReference type="InterPro" id="IPR007844">
    <property type="entry name" value="AsmA"/>
</dbReference>
<evidence type="ECO:0000313" key="3">
    <source>
        <dbReference type="EMBL" id="EXU75238.1"/>
    </source>
</evidence>
<dbReference type="Pfam" id="PF05170">
    <property type="entry name" value="AsmA"/>
    <property type="match status" value="2"/>
</dbReference>
<dbReference type="GO" id="GO:0090313">
    <property type="term" value="P:regulation of protein targeting to membrane"/>
    <property type="evidence" value="ECO:0007669"/>
    <property type="project" value="TreeGrafter"/>
</dbReference>
<feature type="region of interest" description="Disordered" evidence="1">
    <location>
        <begin position="471"/>
        <end position="493"/>
    </location>
</feature>
<evidence type="ECO:0000256" key="1">
    <source>
        <dbReference type="SAM" id="MobiDB-lite"/>
    </source>
</evidence>
<gene>
    <name evidence="3" type="ORF">BG55_12380</name>
</gene>
<keyword evidence="4" id="KW-1185">Reference proteome</keyword>
<dbReference type="GO" id="GO:0005886">
    <property type="term" value="C:plasma membrane"/>
    <property type="evidence" value="ECO:0007669"/>
    <property type="project" value="TreeGrafter"/>
</dbReference>
<dbReference type="PANTHER" id="PTHR30441">
    <property type="entry name" value="DUF748 DOMAIN-CONTAINING PROTEIN"/>
    <property type="match status" value="1"/>
</dbReference>
<feature type="domain" description="AsmA" evidence="2">
    <location>
        <begin position="222"/>
        <end position="471"/>
    </location>
</feature>
<dbReference type="AlphaFoldDB" id="A0A014N798"/>
<feature type="region of interest" description="Disordered" evidence="1">
    <location>
        <begin position="116"/>
        <end position="138"/>
    </location>
</feature>
<dbReference type="STRING" id="69222.BG55_12380"/>
<reference evidence="3 4" key="1">
    <citation type="submission" date="2014-02" db="EMBL/GenBank/DDBJ databases">
        <title>Draft genome of Erwinia mallotivora strain BT-MARDI, a papaya dieback pathogen.</title>
        <authorList>
            <person name="Redzuan R."/>
            <person name="Abu Bakar N."/>
            <person name="Badrun R."/>
            <person name="Mohd Raih M.F."/>
            <person name="Rozano L."/>
            <person name="Mat Amin N."/>
        </authorList>
    </citation>
    <scope>NUCLEOTIDE SEQUENCE [LARGE SCALE GENOMIC DNA]</scope>
    <source>
        <strain evidence="3 4">BT-MARDI</strain>
    </source>
</reference>
<evidence type="ECO:0000313" key="4">
    <source>
        <dbReference type="Proteomes" id="UP000019918"/>
    </source>
</evidence>
<proteinExistence type="predicted"/>
<dbReference type="OrthoDB" id="9766390at2"/>
<evidence type="ECO:0000259" key="2">
    <source>
        <dbReference type="Pfam" id="PF05170"/>
    </source>
</evidence>
<dbReference type="PATRIC" id="fig|69222.5.peg.2549"/>